<evidence type="ECO:0000313" key="2">
    <source>
        <dbReference type="EMBL" id="KRK15320.1"/>
    </source>
</evidence>
<feature type="transmembrane region" description="Helical" evidence="1">
    <location>
        <begin position="72"/>
        <end position="94"/>
    </location>
</feature>
<evidence type="ECO:0008006" key="4">
    <source>
        <dbReference type="Google" id="ProtNLM"/>
    </source>
</evidence>
<protein>
    <recommendedName>
        <fullName evidence="4">ECF transporter S component</fullName>
    </recommendedName>
</protein>
<keyword evidence="1" id="KW-0812">Transmembrane</keyword>
<sequence length="174" mass="19713">MPASKSRYTPRYIAVVSLITALCVVGRYLFQFLPNIQPVTDIIIFMTLSFGVVTGGYIAILSILISNVLLGFGIWTLPQIFAYLMVVGLTWLFGHWPYLRRHLWVQAAFSLFAGYLYGFCVSIGQYPLLGGWPQFVAYYIAGLYFDTFHAVGNLVLYFILIPPLSKIIPRLRLD</sequence>
<reference evidence="2 3" key="1">
    <citation type="journal article" date="2015" name="Genome Announc.">
        <title>Expanding the biotechnology potential of lactobacilli through comparative genomics of 213 strains and associated genera.</title>
        <authorList>
            <person name="Sun Z."/>
            <person name="Harris H.M."/>
            <person name="McCann A."/>
            <person name="Guo C."/>
            <person name="Argimon S."/>
            <person name="Zhang W."/>
            <person name="Yang X."/>
            <person name="Jeffery I.B."/>
            <person name="Cooney J.C."/>
            <person name="Kagawa T.F."/>
            <person name="Liu W."/>
            <person name="Song Y."/>
            <person name="Salvetti E."/>
            <person name="Wrobel A."/>
            <person name="Rasinkangas P."/>
            <person name="Parkhill J."/>
            <person name="Rea M.C."/>
            <person name="O'Sullivan O."/>
            <person name="Ritari J."/>
            <person name="Douillard F.P."/>
            <person name="Paul Ross R."/>
            <person name="Yang R."/>
            <person name="Briner A.E."/>
            <person name="Felis G.E."/>
            <person name="de Vos W.M."/>
            <person name="Barrangou R."/>
            <person name="Klaenhammer T.R."/>
            <person name="Caufield P.W."/>
            <person name="Cui Y."/>
            <person name="Zhang H."/>
            <person name="O'Toole P.W."/>
        </authorList>
    </citation>
    <scope>NUCLEOTIDE SEQUENCE [LARGE SCALE GENOMIC DNA]</scope>
    <source>
        <strain evidence="2 3">DSM 20001</strain>
    </source>
</reference>
<evidence type="ECO:0000313" key="3">
    <source>
        <dbReference type="Proteomes" id="UP000051181"/>
    </source>
</evidence>
<keyword evidence="1" id="KW-0472">Membrane</keyword>
<dbReference type="PATRIC" id="fig|913848.6.peg.1843"/>
<evidence type="ECO:0000256" key="1">
    <source>
        <dbReference type="SAM" id="Phobius"/>
    </source>
</evidence>
<dbReference type="EMBL" id="AZCN01000051">
    <property type="protein sequence ID" value="KRK15320.1"/>
    <property type="molecule type" value="Genomic_DNA"/>
</dbReference>
<dbReference type="AlphaFoldDB" id="A0A0R1F0G4"/>
<feature type="transmembrane region" description="Helical" evidence="1">
    <location>
        <begin position="136"/>
        <end position="160"/>
    </location>
</feature>
<proteinExistence type="predicted"/>
<feature type="transmembrane region" description="Helical" evidence="1">
    <location>
        <begin position="103"/>
        <end position="124"/>
    </location>
</feature>
<dbReference type="GeneID" id="65918315"/>
<dbReference type="Proteomes" id="UP000051181">
    <property type="component" value="Unassembled WGS sequence"/>
</dbReference>
<dbReference type="eggNOG" id="COG4720">
    <property type="taxonomic scope" value="Bacteria"/>
</dbReference>
<keyword evidence="1" id="KW-1133">Transmembrane helix</keyword>
<feature type="transmembrane region" description="Helical" evidence="1">
    <location>
        <begin position="42"/>
        <end position="66"/>
    </location>
</feature>
<name>A0A0R1F0G4_9LACO</name>
<accession>A0A0R1F0G4</accession>
<gene>
    <name evidence="2" type="ORF">FD22_GL001800</name>
</gene>
<feature type="transmembrane region" description="Helical" evidence="1">
    <location>
        <begin position="12"/>
        <end position="30"/>
    </location>
</feature>
<dbReference type="Gene3D" id="1.10.1760.20">
    <property type="match status" value="1"/>
</dbReference>
<comment type="caution">
    <text evidence="2">The sequence shown here is derived from an EMBL/GenBank/DDBJ whole genome shotgun (WGS) entry which is preliminary data.</text>
</comment>
<organism evidence="2 3">
    <name type="scientific">Loigolactobacillus coryniformis subsp. coryniformis KCTC 3167 = DSM 20001</name>
    <dbReference type="NCBI Taxonomy" id="913848"/>
    <lineage>
        <taxon>Bacteria</taxon>
        <taxon>Bacillati</taxon>
        <taxon>Bacillota</taxon>
        <taxon>Bacilli</taxon>
        <taxon>Lactobacillales</taxon>
        <taxon>Lactobacillaceae</taxon>
        <taxon>Loigolactobacillus</taxon>
    </lineage>
</organism>
<dbReference type="RefSeq" id="WP_010010343.1">
    <property type="nucleotide sequence ID" value="NZ_AZCN01000051.1"/>
</dbReference>